<name>A0A381RCR3_9ZZZZ</name>
<keyword evidence="9" id="KW-0460">Magnesium</keyword>
<dbReference type="InterPro" id="IPR003442">
    <property type="entry name" value="T6A_TsaE"/>
</dbReference>
<keyword evidence="5" id="KW-0819">tRNA processing</keyword>
<comment type="subcellular location">
    <subcellularLocation>
        <location evidence="1">Cytoplasm</location>
    </subcellularLocation>
</comment>
<comment type="similarity">
    <text evidence="2">Belongs to the TsaE family.</text>
</comment>
<protein>
    <recommendedName>
        <fullName evidence="3">tRNA threonylcarbamoyladenosine biosynthesis protein TsaE</fullName>
    </recommendedName>
    <alternativeName>
        <fullName evidence="10">t(6)A37 threonylcarbamoyladenosine biosynthesis protein TsaE</fullName>
    </alternativeName>
</protein>
<evidence type="ECO:0000256" key="5">
    <source>
        <dbReference type="ARBA" id="ARBA00022694"/>
    </source>
</evidence>
<dbReference type="PANTHER" id="PTHR33540:SF2">
    <property type="entry name" value="TRNA THREONYLCARBAMOYLADENOSINE BIOSYNTHESIS PROTEIN TSAE"/>
    <property type="match status" value="1"/>
</dbReference>
<evidence type="ECO:0000256" key="1">
    <source>
        <dbReference type="ARBA" id="ARBA00004496"/>
    </source>
</evidence>
<evidence type="ECO:0000256" key="3">
    <source>
        <dbReference type="ARBA" id="ARBA00019010"/>
    </source>
</evidence>
<keyword evidence="6" id="KW-0479">Metal-binding</keyword>
<dbReference type="SUPFAM" id="SSF52540">
    <property type="entry name" value="P-loop containing nucleoside triphosphate hydrolases"/>
    <property type="match status" value="1"/>
</dbReference>
<dbReference type="PANTHER" id="PTHR33540">
    <property type="entry name" value="TRNA THREONYLCARBAMOYLADENOSINE BIOSYNTHESIS PROTEIN TSAE"/>
    <property type="match status" value="1"/>
</dbReference>
<dbReference type="GO" id="GO:0005524">
    <property type="term" value="F:ATP binding"/>
    <property type="evidence" value="ECO:0007669"/>
    <property type="project" value="UniProtKB-KW"/>
</dbReference>
<dbReference type="AlphaFoldDB" id="A0A381RCR3"/>
<evidence type="ECO:0000313" key="11">
    <source>
        <dbReference type="EMBL" id="SUZ89361.1"/>
    </source>
</evidence>
<reference evidence="11" key="1">
    <citation type="submission" date="2018-05" db="EMBL/GenBank/DDBJ databases">
        <authorList>
            <person name="Lanie J.A."/>
            <person name="Ng W.-L."/>
            <person name="Kazmierczak K.M."/>
            <person name="Andrzejewski T.M."/>
            <person name="Davidsen T.M."/>
            <person name="Wayne K.J."/>
            <person name="Tettelin H."/>
            <person name="Glass J.I."/>
            <person name="Rusch D."/>
            <person name="Podicherti R."/>
            <person name="Tsui H.-C.T."/>
            <person name="Winkler M.E."/>
        </authorList>
    </citation>
    <scope>NUCLEOTIDE SEQUENCE</scope>
</reference>
<evidence type="ECO:0000256" key="2">
    <source>
        <dbReference type="ARBA" id="ARBA00007599"/>
    </source>
</evidence>
<keyword evidence="8" id="KW-0067">ATP-binding</keyword>
<keyword evidence="4" id="KW-0963">Cytoplasm</keyword>
<dbReference type="GO" id="GO:0005737">
    <property type="term" value="C:cytoplasm"/>
    <property type="evidence" value="ECO:0007669"/>
    <property type="project" value="UniProtKB-SubCell"/>
</dbReference>
<dbReference type="GO" id="GO:0002949">
    <property type="term" value="P:tRNA threonylcarbamoyladenosine modification"/>
    <property type="evidence" value="ECO:0007669"/>
    <property type="project" value="InterPro"/>
</dbReference>
<evidence type="ECO:0000256" key="9">
    <source>
        <dbReference type="ARBA" id="ARBA00022842"/>
    </source>
</evidence>
<proteinExistence type="inferred from homology"/>
<dbReference type="GO" id="GO:0046872">
    <property type="term" value="F:metal ion binding"/>
    <property type="evidence" value="ECO:0007669"/>
    <property type="project" value="UniProtKB-KW"/>
</dbReference>
<accession>A0A381RCR3</accession>
<organism evidence="11">
    <name type="scientific">marine metagenome</name>
    <dbReference type="NCBI Taxonomy" id="408172"/>
    <lineage>
        <taxon>unclassified sequences</taxon>
        <taxon>metagenomes</taxon>
        <taxon>ecological metagenomes</taxon>
    </lineage>
</organism>
<sequence>MLHVRTRSVDATRQVAAALEPLLRPSDVILLSGDLGAGKTAFVQGLATALGVREPVTSPTFNLASSYEGRLRLHHLDVYRLDNPAEVLDLDLPELLEDEAVMCIEWGEVVVPELPRDFLRIRIQLGHLEDIDDARVLEIESTGPSWMSREQELSLAWAKWITDQTEDS</sequence>
<dbReference type="InterPro" id="IPR027417">
    <property type="entry name" value="P-loop_NTPase"/>
</dbReference>
<evidence type="ECO:0000256" key="6">
    <source>
        <dbReference type="ARBA" id="ARBA00022723"/>
    </source>
</evidence>
<evidence type="ECO:0000256" key="10">
    <source>
        <dbReference type="ARBA" id="ARBA00032441"/>
    </source>
</evidence>
<dbReference type="NCBIfam" id="TIGR00150">
    <property type="entry name" value="T6A_YjeE"/>
    <property type="match status" value="1"/>
</dbReference>
<dbReference type="Pfam" id="PF02367">
    <property type="entry name" value="TsaE"/>
    <property type="match status" value="1"/>
</dbReference>
<keyword evidence="7" id="KW-0547">Nucleotide-binding</keyword>
<evidence type="ECO:0000256" key="4">
    <source>
        <dbReference type="ARBA" id="ARBA00022490"/>
    </source>
</evidence>
<evidence type="ECO:0000256" key="8">
    <source>
        <dbReference type="ARBA" id="ARBA00022840"/>
    </source>
</evidence>
<dbReference type="EMBL" id="UINC01001816">
    <property type="protein sequence ID" value="SUZ89361.1"/>
    <property type="molecule type" value="Genomic_DNA"/>
</dbReference>
<gene>
    <name evidence="11" type="ORF">METZ01_LOCUS42215</name>
</gene>
<evidence type="ECO:0000256" key="7">
    <source>
        <dbReference type="ARBA" id="ARBA00022741"/>
    </source>
</evidence>
<dbReference type="Gene3D" id="3.40.50.300">
    <property type="entry name" value="P-loop containing nucleotide triphosphate hydrolases"/>
    <property type="match status" value="1"/>
</dbReference>